<evidence type="ECO:0000313" key="2">
    <source>
        <dbReference type="Proteomes" id="UP001154078"/>
    </source>
</evidence>
<dbReference type="AlphaFoldDB" id="A0A9P0BI12"/>
<dbReference type="OrthoDB" id="6596404at2759"/>
<organism evidence="1 2">
    <name type="scientific">Brassicogethes aeneus</name>
    <name type="common">Rape pollen beetle</name>
    <name type="synonym">Meligethes aeneus</name>
    <dbReference type="NCBI Taxonomy" id="1431903"/>
    <lineage>
        <taxon>Eukaryota</taxon>
        <taxon>Metazoa</taxon>
        <taxon>Ecdysozoa</taxon>
        <taxon>Arthropoda</taxon>
        <taxon>Hexapoda</taxon>
        <taxon>Insecta</taxon>
        <taxon>Pterygota</taxon>
        <taxon>Neoptera</taxon>
        <taxon>Endopterygota</taxon>
        <taxon>Coleoptera</taxon>
        <taxon>Polyphaga</taxon>
        <taxon>Cucujiformia</taxon>
        <taxon>Nitidulidae</taxon>
        <taxon>Meligethinae</taxon>
        <taxon>Brassicogethes</taxon>
    </lineage>
</organism>
<dbReference type="Proteomes" id="UP001154078">
    <property type="component" value="Chromosome 9"/>
</dbReference>
<keyword evidence="2" id="KW-1185">Reference proteome</keyword>
<name>A0A9P0BI12_BRAAE</name>
<accession>A0A9P0BI12</accession>
<reference evidence="1" key="1">
    <citation type="submission" date="2021-12" db="EMBL/GenBank/DDBJ databases">
        <authorList>
            <person name="King R."/>
        </authorList>
    </citation>
    <scope>NUCLEOTIDE SEQUENCE</scope>
</reference>
<proteinExistence type="predicted"/>
<dbReference type="EMBL" id="OV121140">
    <property type="protein sequence ID" value="CAH0564020.1"/>
    <property type="molecule type" value="Genomic_DNA"/>
</dbReference>
<protein>
    <submittedName>
        <fullName evidence="1">Uncharacterized protein</fullName>
    </submittedName>
</protein>
<gene>
    <name evidence="1" type="ORF">MELIAE_LOCUS12661</name>
</gene>
<evidence type="ECO:0000313" key="1">
    <source>
        <dbReference type="EMBL" id="CAH0564020.1"/>
    </source>
</evidence>
<sequence>MEQLRFTHQQIERFNDRIKNCIEDAECRKILEKFLQNPPRPVHLNALKLWKAANDRHAFDEDFFFDLIDEVSGFNENPLLTISECEHKLQYVKQECCRILEPIKSIFIDYLNKHHR</sequence>